<organism evidence="13 14">
    <name type="scientific">Bacillus swezeyi</name>
    <dbReference type="NCBI Taxonomy" id="1925020"/>
    <lineage>
        <taxon>Bacteria</taxon>
        <taxon>Bacillati</taxon>
        <taxon>Bacillota</taxon>
        <taxon>Bacilli</taxon>
        <taxon>Bacillales</taxon>
        <taxon>Bacillaceae</taxon>
        <taxon>Bacillus</taxon>
    </lineage>
</organism>
<dbReference type="Proteomes" id="UP000324326">
    <property type="component" value="Unassembled WGS sequence"/>
</dbReference>
<evidence type="ECO:0000256" key="7">
    <source>
        <dbReference type="ARBA" id="ARBA00022692"/>
    </source>
</evidence>
<keyword evidence="5" id="KW-0813">Transport</keyword>
<evidence type="ECO:0000256" key="4">
    <source>
        <dbReference type="ARBA" id="ARBA00016962"/>
    </source>
</evidence>
<keyword evidence="7 11" id="KW-0812">Transmembrane</keyword>
<accession>A0A5M8RS34</accession>
<feature type="transmembrane region" description="Helical" evidence="11">
    <location>
        <begin position="296"/>
        <end position="318"/>
    </location>
</feature>
<evidence type="ECO:0000256" key="5">
    <source>
        <dbReference type="ARBA" id="ARBA00022448"/>
    </source>
</evidence>
<comment type="caution">
    <text evidence="13">The sequence shown here is derived from an EMBL/GenBank/DDBJ whole genome shotgun (WGS) entry which is preliminary data.</text>
</comment>
<dbReference type="InterPro" id="IPR051125">
    <property type="entry name" value="ABC-4/HrtB_transporter"/>
</dbReference>
<evidence type="ECO:0000313" key="13">
    <source>
        <dbReference type="EMBL" id="KAA6449684.1"/>
    </source>
</evidence>
<dbReference type="InterPro" id="IPR003838">
    <property type="entry name" value="ABC3_permease_C"/>
</dbReference>
<dbReference type="Pfam" id="PF02687">
    <property type="entry name" value="FtsX"/>
    <property type="match status" value="1"/>
</dbReference>
<evidence type="ECO:0000259" key="12">
    <source>
        <dbReference type="Pfam" id="PF02687"/>
    </source>
</evidence>
<evidence type="ECO:0000256" key="11">
    <source>
        <dbReference type="SAM" id="Phobius"/>
    </source>
</evidence>
<evidence type="ECO:0000256" key="2">
    <source>
        <dbReference type="ARBA" id="ARBA00008697"/>
    </source>
</evidence>
<evidence type="ECO:0000256" key="3">
    <source>
        <dbReference type="ARBA" id="ARBA00011131"/>
    </source>
</evidence>
<sequence length="367" mass="40327">MFLALRELKYAKLRYFLIGLIMVLIAWLVLFVSGLAKGLASDNASSIEKMDADYLVIQKEADNRLVRSILSEDKLKDIQDNTNNESAAPLGIQMTTFTQKGYSKKIDATLFAVDTQGFLAPDVVEGRMINNKTTNEVIANSSLKEDGLKLGDYIKEQFSSKKFEIVGFTKGESFSHAPVIHMNFKEWGDIHKLSVNKQLFFNAVALKTSQDAAEQIDKNVTGVDLIDKSQALKGIPGYSEEQGSLIMMIVFLFIIAAFVLAVFFYVMTIQKINQFGVLKAIGATTGYLARNIVFQVLLLTFVSLLISILLTYCVAAILPSSMPFDLTPQLVLGSSGLFLVVSVIGSLISLYRVSKIDAIEAIGSAAQ</sequence>
<comment type="function">
    <text evidence="10">Part of the ABC transporter complex hrt involved in hemin import. Responsible for the translocation of the substrate across the membrane.</text>
</comment>
<gene>
    <name evidence="13" type="ORF">DX927_17740</name>
</gene>
<evidence type="ECO:0000256" key="8">
    <source>
        <dbReference type="ARBA" id="ARBA00022989"/>
    </source>
</evidence>
<evidence type="ECO:0000256" key="10">
    <source>
        <dbReference type="ARBA" id="ARBA00024973"/>
    </source>
</evidence>
<evidence type="ECO:0000256" key="9">
    <source>
        <dbReference type="ARBA" id="ARBA00023136"/>
    </source>
</evidence>
<proteinExistence type="inferred from homology"/>
<feature type="transmembrane region" description="Helical" evidence="11">
    <location>
        <begin position="245"/>
        <end position="266"/>
    </location>
</feature>
<evidence type="ECO:0000256" key="6">
    <source>
        <dbReference type="ARBA" id="ARBA00022475"/>
    </source>
</evidence>
<feature type="domain" description="ABC3 transporter permease C-terminal" evidence="12">
    <location>
        <begin position="246"/>
        <end position="357"/>
    </location>
</feature>
<dbReference type="AlphaFoldDB" id="A0A5M8RS34"/>
<name>A0A5M8RS34_9BACI</name>
<comment type="subcellular location">
    <subcellularLocation>
        <location evidence="1">Cell membrane</location>
        <topology evidence="1">Multi-pass membrane protein</topology>
    </subcellularLocation>
</comment>
<dbReference type="RefSeq" id="WP_148958903.1">
    <property type="nucleotide sequence ID" value="NZ_QSND01000003.1"/>
</dbReference>
<evidence type="ECO:0000313" key="14">
    <source>
        <dbReference type="Proteomes" id="UP000324326"/>
    </source>
</evidence>
<protein>
    <recommendedName>
        <fullName evidence="4">Putative hemin transport system permease protein HrtB</fullName>
    </recommendedName>
</protein>
<dbReference type="PANTHER" id="PTHR43738">
    <property type="entry name" value="ABC TRANSPORTER, MEMBRANE PROTEIN"/>
    <property type="match status" value="1"/>
</dbReference>
<dbReference type="PANTHER" id="PTHR43738:SF1">
    <property type="entry name" value="HEMIN TRANSPORT SYSTEM PERMEASE PROTEIN HRTB-RELATED"/>
    <property type="match status" value="1"/>
</dbReference>
<dbReference type="EMBL" id="QSND01000003">
    <property type="protein sequence ID" value="KAA6449684.1"/>
    <property type="molecule type" value="Genomic_DNA"/>
</dbReference>
<dbReference type="GO" id="GO:0005886">
    <property type="term" value="C:plasma membrane"/>
    <property type="evidence" value="ECO:0007669"/>
    <property type="project" value="UniProtKB-SubCell"/>
</dbReference>
<reference evidence="13 14" key="1">
    <citation type="submission" date="2018-08" db="EMBL/GenBank/DDBJ databases">
        <title>Bacillus phenotypic plasticity.</title>
        <authorList>
            <person name="Hurtado E."/>
        </authorList>
    </citation>
    <scope>NUCLEOTIDE SEQUENCE [LARGE SCALE GENOMIC DNA]</scope>
    <source>
        <strain evidence="13 14">427</strain>
    </source>
</reference>
<keyword evidence="8 11" id="KW-1133">Transmembrane helix</keyword>
<evidence type="ECO:0000256" key="1">
    <source>
        <dbReference type="ARBA" id="ARBA00004651"/>
    </source>
</evidence>
<comment type="similarity">
    <text evidence="2">Belongs to the ABC-4 integral membrane protein family. HrtB subfamily.</text>
</comment>
<keyword evidence="9 11" id="KW-0472">Membrane</keyword>
<feature type="transmembrane region" description="Helical" evidence="11">
    <location>
        <begin position="15"/>
        <end position="40"/>
    </location>
</feature>
<comment type="subunit">
    <text evidence="3">The complex is composed of two ATP-binding proteins (HrtA), two transmembrane proteins (HrtB) and a solute-binding protein.</text>
</comment>
<feature type="transmembrane region" description="Helical" evidence="11">
    <location>
        <begin position="330"/>
        <end position="351"/>
    </location>
</feature>
<keyword evidence="6" id="KW-1003">Cell membrane</keyword>